<name>A0A450WD91_9GAMM</name>
<evidence type="ECO:0000313" key="1">
    <source>
        <dbReference type="EMBL" id="VFK14984.1"/>
    </source>
</evidence>
<protein>
    <recommendedName>
        <fullName evidence="2">Phage antitermination protein Q</fullName>
    </recommendedName>
</protein>
<proteinExistence type="predicted"/>
<sequence length="163" mass="18437">MELGTLMWSGLIAVVKAVWVALPYRGERSAGKETRGKMMSGLDGERAMAYARERLTEWARWLKSVEGERLGLPPKACFVRDRIGDGIEAPLDDLVTDRAGEIERIVCRLREIRPQLFDALFQWYFLEKVRQEGAKACKCNVNTFRERLRAGEIFVAGALMGGD</sequence>
<organism evidence="1">
    <name type="scientific">Candidatus Kentrum sp. LFY</name>
    <dbReference type="NCBI Taxonomy" id="2126342"/>
    <lineage>
        <taxon>Bacteria</taxon>
        <taxon>Pseudomonadati</taxon>
        <taxon>Pseudomonadota</taxon>
        <taxon>Gammaproteobacteria</taxon>
        <taxon>Candidatus Kentrum</taxon>
    </lineage>
</organism>
<accession>A0A450WD91</accession>
<gene>
    <name evidence="1" type="ORF">BECKLFY1418C_GA0070996_101218</name>
</gene>
<dbReference type="AlphaFoldDB" id="A0A450WD91"/>
<evidence type="ECO:0008006" key="2">
    <source>
        <dbReference type="Google" id="ProtNLM"/>
    </source>
</evidence>
<reference evidence="1" key="1">
    <citation type="submission" date="2019-02" db="EMBL/GenBank/DDBJ databases">
        <authorList>
            <person name="Gruber-Vodicka R. H."/>
            <person name="Seah K. B. B."/>
        </authorList>
    </citation>
    <scope>NUCLEOTIDE SEQUENCE</scope>
    <source>
        <strain evidence="1">BECK_BY7</strain>
    </source>
</reference>
<dbReference type="EMBL" id="CAADFN010000012">
    <property type="protein sequence ID" value="VFK14984.1"/>
    <property type="molecule type" value="Genomic_DNA"/>
</dbReference>